<evidence type="ECO:0000313" key="2">
    <source>
        <dbReference type="Proteomes" id="UP000631114"/>
    </source>
</evidence>
<dbReference type="PANTHER" id="PTHR35312:SF1">
    <property type="entry name" value="OS07G0641800 PROTEIN"/>
    <property type="match status" value="1"/>
</dbReference>
<proteinExistence type="predicted"/>
<dbReference type="EMBL" id="JADFTS010000008">
    <property type="protein sequence ID" value="KAF9592155.1"/>
    <property type="molecule type" value="Genomic_DNA"/>
</dbReference>
<comment type="caution">
    <text evidence="1">The sequence shown here is derived from an EMBL/GenBank/DDBJ whole genome shotgun (WGS) entry which is preliminary data.</text>
</comment>
<keyword evidence="2" id="KW-1185">Reference proteome</keyword>
<organism evidence="1 2">
    <name type="scientific">Coptis chinensis</name>
    <dbReference type="NCBI Taxonomy" id="261450"/>
    <lineage>
        <taxon>Eukaryota</taxon>
        <taxon>Viridiplantae</taxon>
        <taxon>Streptophyta</taxon>
        <taxon>Embryophyta</taxon>
        <taxon>Tracheophyta</taxon>
        <taxon>Spermatophyta</taxon>
        <taxon>Magnoliopsida</taxon>
        <taxon>Ranunculales</taxon>
        <taxon>Ranunculaceae</taxon>
        <taxon>Coptidoideae</taxon>
        <taxon>Coptis</taxon>
    </lineage>
</organism>
<sequence>MDEQEFGRVLSLFPIVRSRDYHPESESSRESTSCMATDELSEWQDAWGEDDKRETEIQGIDRDDPFWEKLKLAAERKVCEEPSMDAAESFKSLTSLD</sequence>
<reference evidence="1 2" key="1">
    <citation type="submission" date="2020-10" db="EMBL/GenBank/DDBJ databases">
        <title>The Coptis chinensis genome and diversification of protoberbering-type alkaloids.</title>
        <authorList>
            <person name="Wang B."/>
            <person name="Shu S."/>
            <person name="Song C."/>
            <person name="Liu Y."/>
        </authorList>
    </citation>
    <scope>NUCLEOTIDE SEQUENCE [LARGE SCALE GENOMIC DNA]</scope>
    <source>
        <strain evidence="1">HL-2020</strain>
        <tissue evidence="1">Leaf</tissue>
    </source>
</reference>
<protein>
    <submittedName>
        <fullName evidence="1">Uncharacterized protein</fullName>
    </submittedName>
</protein>
<evidence type="ECO:0000313" key="1">
    <source>
        <dbReference type="EMBL" id="KAF9592155.1"/>
    </source>
</evidence>
<dbReference type="AlphaFoldDB" id="A0A835H4P8"/>
<accession>A0A835H4P8</accession>
<dbReference type="PANTHER" id="PTHR35312">
    <property type="entry name" value="OS07G0641800 PROTEIN"/>
    <property type="match status" value="1"/>
</dbReference>
<dbReference type="OrthoDB" id="1932122at2759"/>
<dbReference type="Proteomes" id="UP000631114">
    <property type="component" value="Unassembled WGS sequence"/>
</dbReference>
<name>A0A835H4P8_9MAGN</name>
<gene>
    <name evidence="1" type="ORF">IFM89_012584</name>
</gene>